<comment type="caution">
    <text evidence="3">The sequence shown here is derived from an EMBL/GenBank/DDBJ whole genome shotgun (WGS) entry which is preliminary data.</text>
</comment>
<dbReference type="Proteomes" id="UP001217089">
    <property type="component" value="Unassembled WGS sequence"/>
</dbReference>
<dbReference type="Gene3D" id="2.20.70.10">
    <property type="match status" value="1"/>
</dbReference>
<feature type="region of interest" description="Disordered" evidence="1">
    <location>
        <begin position="164"/>
        <end position="189"/>
    </location>
</feature>
<feature type="region of interest" description="Disordered" evidence="1">
    <location>
        <begin position="139"/>
        <end position="158"/>
    </location>
</feature>
<evidence type="ECO:0000313" key="4">
    <source>
        <dbReference type="Proteomes" id="UP001217089"/>
    </source>
</evidence>
<dbReference type="PROSITE" id="PS50020">
    <property type="entry name" value="WW_DOMAIN_2"/>
    <property type="match status" value="1"/>
</dbReference>
<feature type="region of interest" description="Disordered" evidence="1">
    <location>
        <begin position="95"/>
        <end position="129"/>
    </location>
</feature>
<dbReference type="PANTHER" id="PTHR46697:SF1">
    <property type="entry name" value="FORMIN-BINDING PROTEIN 4"/>
    <property type="match status" value="1"/>
</dbReference>
<feature type="compositionally biased region" description="Polar residues" evidence="1">
    <location>
        <begin position="322"/>
        <end position="336"/>
    </location>
</feature>
<proteinExistence type="predicted"/>
<evidence type="ECO:0000256" key="1">
    <source>
        <dbReference type="SAM" id="MobiDB-lite"/>
    </source>
</evidence>
<feature type="compositionally biased region" description="Basic and acidic residues" evidence="1">
    <location>
        <begin position="471"/>
        <end position="555"/>
    </location>
</feature>
<feature type="compositionally biased region" description="Basic and acidic residues" evidence="1">
    <location>
        <begin position="416"/>
        <end position="464"/>
    </location>
</feature>
<feature type="region of interest" description="Disordered" evidence="1">
    <location>
        <begin position="269"/>
        <end position="385"/>
    </location>
</feature>
<protein>
    <recommendedName>
        <fullName evidence="2">WW domain-containing protein</fullName>
    </recommendedName>
</protein>
<feature type="compositionally biased region" description="Basic and acidic residues" evidence="1">
    <location>
        <begin position="169"/>
        <end position="187"/>
    </location>
</feature>
<feature type="compositionally biased region" description="Polar residues" evidence="1">
    <location>
        <begin position="293"/>
        <end position="306"/>
    </location>
</feature>
<sequence>MGRTRGGKRRTVLQLGDQKESYLNRYGYSRQEDNDEESNTGNQNGGESETDEELEGHQNVPEDDMEEIPLPPVPSTEVVKPKVDIDDKVANFLAEIDALDPEEEPSQSEVDTDLKPSFAPIDPKPSFQLNVDQVPSYMEKQETKIPVKQESKSTSSYKNMFVQGASEFTRPKEDNVTSGKKEIKEQWPDEPISDWQQILDDNTQCYYYWNVQTNDVRWEIPPEYTQYLLLRKEYEEKTERLIKEGKKQPSNPRQIRIAVDGHHLIEPDSSAEGAKAECPKLPPSDKGSDETPCVSSTSNVLEQTGEASKKNSKQGNLKAKTDTNSFGPQLPDSTAAKSKKPKLQLPKEEETKSSSSSKKSTEKSLKKKTLVEEMREQVQKKQEIEARRKAAIEEMMARELERRVGPPRQSSIPEEPAFRPKVMDYEHGRKKSKSADYDNESSRSHESNRDSKRKRDDRKTEKDRDRKRRKDDKDSHRKDRDEKDERKKEKDDKKKDKDRHREKDDKKSDSKKREERSSKDEEKQGSKKKEEKDKAEKKKPQDESESKDQKVKVEPEIVVVPEVDDTESDKKTESKEVLLANMRLEHYEKNAAPPGWSCHWDSAGFHRCMMSMCTPLVAMVTTAIFYNCLDNNQFTDCGDEYLRDHINVP</sequence>
<feature type="compositionally biased region" description="Acidic residues" evidence="1">
    <location>
        <begin position="97"/>
        <end position="106"/>
    </location>
</feature>
<organism evidence="3 4">
    <name type="scientific">Tegillarca granosa</name>
    <name type="common">Malaysian cockle</name>
    <name type="synonym">Anadara granosa</name>
    <dbReference type="NCBI Taxonomy" id="220873"/>
    <lineage>
        <taxon>Eukaryota</taxon>
        <taxon>Metazoa</taxon>
        <taxon>Spiralia</taxon>
        <taxon>Lophotrochozoa</taxon>
        <taxon>Mollusca</taxon>
        <taxon>Bivalvia</taxon>
        <taxon>Autobranchia</taxon>
        <taxon>Pteriomorphia</taxon>
        <taxon>Arcoida</taxon>
        <taxon>Arcoidea</taxon>
        <taxon>Arcidae</taxon>
        <taxon>Tegillarca</taxon>
    </lineage>
</organism>
<dbReference type="PANTHER" id="PTHR46697">
    <property type="entry name" value="FORMIN-BINDING PROTEIN 4"/>
    <property type="match status" value="1"/>
</dbReference>
<evidence type="ECO:0000259" key="2">
    <source>
        <dbReference type="PROSITE" id="PS50020"/>
    </source>
</evidence>
<name>A0ABQ9E5A8_TEGGR</name>
<reference evidence="3 4" key="1">
    <citation type="submission" date="2022-12" db="EMBL/GenBank/DDBJ databases">
        <title>Chromosome-level genome of Tegillarca granosa.</title>
        <authorList>
            <person name="Kim J."/>
        </authorList>
    </citation>
    <scope>NUCLEOTIDE SEQUENCE [LARGE SCALE GENOMIC DNA]</scope>
    <source>
        <strain evidence="3">Teg-2019</strain>
        <tissue evidence="3">Adductor muscle</tissue>
    </source>
</reference>
<gene>
    <name evidence="3" type="ORF">KUTeg_022991</name>
</gene>
<dbReference type="EMBL" id="JARBDR010000921">
    <property type="protein sequence ID" value="KAJ8298931.1"/>
    <property type="molecule type" value="Genomic_DNA"/>
</dbReference>
<feature type="region of interest" description="Disordered" evidence="1">
    <location>
        <begin position="1"/>
        <end position="82"/>
    </location>
</feature>
<feature type="compositionally biased region" description="Basic residues" evidence="1">
    <location>
        <begin position="1"/>
        <end position="11"/>
    </location>
</feature>
<dbReference type="InterPro" id="IPR053076">
    <property type="entry name" value="WW_domain_protein"/>
</dbReference>
<feature type="compositionally biased region" description="Basic and acidic residues" evidence="1">
    <location>
        <begin position="359"/>
        <end position="385"/>
    </location>
</feature>
<evidence type="ECO:0000313" key="3">
    <source>
        <dbReference type="EMBL" id="KAJ8298931.1"/>
    </source>
</evidence>
<feature type="domain" description="WW" evidence="2">
    <location>
        <begin position="193"/>
        <end position="223"/>
    </location>
</feature>
<accession>A0ABQ9E5A8</accession>
<feature type="compositionally biased region" description="Basic and acidic residues" evidence="1">
    <location>
        <begin position="139"/>
        <end position="151"/>
    </location>
</feature>
<keyword evidence="4" id="KW-1185">Reference proteome</keyword>
<dbReference type="InterPro" id="IPR001202">
    <property type="entry name" value="WW_dom"/>
</dbReference>
<feature type="region of interest" description="Disordered" evidence="1">
    <location>
        <begin position="397"/>
        <end position="555"/>
    </location>
</feature>